<accession>A0A1Q2CDA7</accession>
<sequence>MVRNGTRLTGRGVALVLLGALASAAAAYIGELDLLWLTVALVALPLLSVVYLVLARPRVRYERSVDPSQIPVGTTTRVVLRVANQSPAQSSALRFADAAPEPLGGGASFLIARGFGRWRQAVGYTVEATRRGRFHLGPLRGTATDPFALAARTFTAKGDESVLRVTPKVWPLGKLSGAAGMGSAGDATPSGWGRPVRTTSWSANTDTATTCAGSTGSCPPSRTTSWSGWRSIRGTRPAR</sequence>
<dbReference type="STRING" id="1610493.RPIT_03975"/>
<keyword evidence="2" id="KW-0812">Transmembrane</keyword>
<reference evidence="3 4" key="1">
    <citation type="journal article" date="2016" name="Int. J. Syst. Evol. Microbiol.">
        <title>Tessaracoccus flavus sp. nov., isolated from the drainage system of a lindane-producing factory.</title>
        <authorList>
            <person name="Kumari R."/>
            <person name="Singh P."/>
            <person name="Schumann P."/>
            <person name="Lal R."/>
        </authorList>
    </citation>
    <scope>NUCLEOTIDE SEQUENCE [LARGE SCALE GENOMIC DNA]</scope>
    <source>
        <strain evidence="3 4">RP1T</strain>
    </source>
</reference>
<name>A0A1Q2CDA7_9ACTN</name>
<dbReference type="EMBL" id="CP019605">
    <property type="protein sequence ID" value="AQP44077.1"/>
    <property type="molecule type" value="Genomic_DNA"/>
</dbReference>
<keyword evidence="2" id="KW-0472">Membrane</keyword>
<proteinExistence type="predicted"/>
<feature type="transmembrane region" description="Helical" evidence="2">
    <location>
        <begin position="12"/>
        <end position="29"/>
    </location>
</feature>
<evidence type="ECO:0000256" key="2">
    <source>
        <dbReference type="SAM" id="Phobius"/>
    </source>
</evidence>
<dbReference type="Proteomes" id="UP000188324">
    <property type="component" value="Chromosome"/>
</dbReference>
<protein>
    <recommendedName>
        <fullName evidence="5">DUF58 domain-containing protein</fullName>
    </recommendedName>
</protein>
<dbReference type="KEGG" id="tfl:RPIT_03975"/>
<feature type="region of interest" description="Disordered" evidence="1">
    <location>
        <begin position="208"/>
        <end position="239"/>
    </location>
</feature>
<keyword evidence="4" id="KW-1185">Reference proteome</keyword>
<dbReference type="PANTHER" id="PTHR34351">
    <property type="entry name" value="SLR1927 PROTEIN-RELATED"/>
    <property type="match status" value="1"/>
</dbReference>
<evidence type="ECO:0000256" key="1">
    <source>
        <dbReference type="SAM" id="MobiDB-lite"/>
    </source>
</evidence>
<evidence type="ECO:0000313" key="3">
    <source>
        <dbReference type="EMBL" id="AQP44077.1"/>
    </source>
</evidence>
<evidence type="ECO:0008006" key="5">
    <source>
        <dbReference type="Google" id="ProtNLM"/>
    </source>
</evidence>
<gene>
    <name evidence="3" type="ORF">RPIT_03975</name>
</gene>
<keyword evidence="2" id="KW-1133">Transmembrane helix</keyword>
<dbReference type="AlphaFoldDB" id="A0A1Q2CDA7"/>
<organism evidence="3 4">
    <name type="scientific">Tessaracoccus flavus</name>
    <dbReference type="NCBI Taxonomy" id="1610493"/>
    <lineage>
        <taxon>Bacteria</taxon>
        <taxon>Bacillati</taxon>
        <taxon>Actinomycetota</taxon>
        <taxon>Actinomycetes</taxon>
        <taxon>Propionibacteriales</taxon>
        <taxon>Propionibacteriaceae</taxon>
        <taxon>Tessaracoccus</taxon>
    </lineage>
</organism>
<feature type="transmembrane region" description="Helical" evidence="2">
    <location>
        <begin position="35"/>
        <end position="54"/>
    </location>
</feature>
<dbReference type="RefSeq" id="WP_077340860.1">
    <property type="nucleotide sequence ID" value="NZ_CP019605.1"/>
</dbReference>
<dbReference type="PANTHER" id="PTHR34351:SF1">
    <property type="entry name" value="SLR1927 PROTEIN"/>
    <property type="match status" value="1"/>
</dbReference>
<evidence type="ECO:0000313" key="4">
    <source>
        <dbReference type="Proteomes" id="UP000188324"/>
    </source>
</evidence>
<feature type="compositionally biased region" description="Polar residues" evidence="1">
    <location>
        <begin position="208"/>
        <end position="228"/>
    </location>
</feature>